<evidence type="ECO:0000313" key="2">
    <source>
        <dbReference type="EMBL" id="KAG7357377.1"/>
    </source>
</evidence>
<reference evidence="2" key="2">
    <citation type="submission" date="2021-04" db="EMBL/GenBank/DDBJ databases">
        <authorList>
            <person name="Podell S."/>
        </authorList>
    </citation>
    <scope>NUCLEOTIDE SEQUENCE</scope>
    <source>
        <strain evidence="2">Hildebrandi</strain>
    </source>
</reference>
<keyword evidence="1" id="KW-1133">Transmembrane helix</keyword>
<feature type="transmembrane region" description="Helical" evidence="1">
    <location>
        <begin position="12"/>
        <end position="35"/>
    </location>
</feature>
<comment type="caution">
    <text evidence="2">The sequence shown here is derived from an EMBL/GenBank/DDBJ whole genome shotgun (WGS) entry which is preliminary data.</text>
</comment>
<organism evidence="2 3">
    <name type="scientific">Nitzschia inconspicua</name>
    <dbReference type="NCBI Taxonomy" id="303405"/>
    <lineage>
        <taxon>Eukaryota</taxon>
        <taxon>Sar</taxon>
        <taxon>Stramenopiles</taxon>
        <taxon>Ochrophyta</taxon>
        <taxon>Bacillariophyta</taxon>
        <taxon>Bacillariophyceae</taxon>
        <taxon>Bacillariophycidae</taxon>
        <taxon>Bacillariales</taxon>
        <taxon>Bacillariaceae</taxon>
        <taxon>Nitzschia</taxon>
    </lineage>
</organism>
<evidence type="ECO:0000256" key="1">
    <source>
        <dbReference type="SAM" id="Phobius"/>
    </source>
</evidence>
<dbReference type="AlphaFoldDB" id="A0A9K3L899"/>
<name>A0A9K3L899_9STRA</name>
<protein>
    <submittedName>
        <fullName evidence="2">Uncharacterized protein</fullName>
    </submittedName>
</protein>
<gene>
    <name evidence="2" type="ORF">IV203_002065</name>
</gene>
<sequence length="197" mass="21554">MLLSLLLSKRTQVLLVRTIASIWLFLSTLRALAFYTPREYGAMHKTFHPSASSSANVHHYCSHLLLHERLSGSSAPPLSTAMYYGRREDNLFSGLAEIGIGFSIDALERVCYQGVIAFSGVALFNRIVAGKSLELTVEEWFGPLLDTTLVQIRIAEYSSAMAVGGAFLALAVQYQSGANMDGLSGIDVTLCRAIRDF</sequence>
<accession>A0A9K3L899</accession>
<proteinExistence type="predicted"/>
<dbReference type="OrthoDB" id="42258at2759"/>
<keyword evidence="1" id="KW-0472">Membrane</keyword>
<dbReference type="EMBL" id="JAGRRH010000015">
    <property type="protein sequence ID" value="KAG7357377.1"/>
    <property type="molecule type" value="Genomic_DNA"/>
</dbReference>
<dbReference type="Proteomes" id="UP000693970">
    <property type="component" value="Unassembled WGS sequence"/>
</dbReference>
<keyword evidence="1" id="KW-0812">Transmembrane</keyword>
<evidence type="ECO:0000313" key="3">
    <source>
        <dbReference type="Proteomes" id="UP000693970"/>
    </source>
</evidence>
<reference evidence="2" key="1">
    <citation type="journal article" date="2021" name="Sci. Rep.">
        <title>Diploid genomic architecture of Nitzschia inconspicua, an elite biomass production diatom.</title>
        <authorList>
            <person name="Oliver A."/>
            <person name="Podell S."/>
            <person name="Pinowska A."/>
            <person name="Traller J.C."/>
            <person name="Smith S.R."/>
            <person name="McClure R."/>
            <person name="Beliaev A."/>
            <person name="Bohutskyi P."/>
            <person name="Hill E.A."/>
            <person name="Rabines A."/>
            <person name="Zheng H."/>
            <person name="Allen L.Z."/>
            <person name="Kuo A."/>
            <person name="Grigoriev I.V."/>
            <person name="Allen A.E."/>
            <person name="Hazlebeck D."/>
            <person name="Allen E.E."/>
        </authorList>
    </citation>
    <scope>NUCLEOTIDE SEQUENCE</scope>
    <source>
        <strain evidence="2">Hildebrandi</strain>
    </source>
</reference>
<keyword evidence="3" id="KW-1185">Reference proteome</keyword>